<evidence type="ECO:0000313" key="2">
    <source>
        <dbReference type="EMBL" id="KKN82120.1"/>
    </source>
</evidence>
<dbReference type="AlphaFoldDB" id="A0A0F9TLU6"/>
<dbReference type="SUPFAM" id="SSF48537">
    <property type="entry name" value="Phospholipase C/P1 nuclease"/>
    <property type="match status" value="1"/>
</dbReference>
<dbReference type="EMBL" id="LAZR01000205">
    <property type="protein sequence ID" value="KKN82120.1"/>
    <property type="molecule type" value="Genomic_DNA"/>
</dbReference>
<gene>
    <name evidence="2" type="ORF">LCGC14_0312320</name>
</gene>
<organism evidence="2">
    <name type="scientific">marine sediment metagenome</name>
    <dbReference type="NCBI Taxonomy" id="412755"/>
    <lineage>
        <taxon>unclassified sequences</taxon>
        <taxon>metagenomes</taxon>
        <taxon>ecological metagenomes</taxon>
    </lineage>
</organism>
<dbReference type="GO" id="GO:0016788">
    <property type="term" value="F:hydrolase activity, acting on ester bonds"/>
    <property type="evidence" value="ECO:0007669"/>
    <property type="project" value="InterPro"/>
</dbReference>
<feature type="compositionally biased region" description="Low complexity" evidence="1">
    <location>
        <begin position="302"/>
        <end position="315"/>
    </location>
</feature>
<evidence type="ECO:0008006" key="3">
    <source>
        <dbReference type="Google" id="ProtNLM"/>
    </source>
</evidence>
<accession>A0A0F9TLU6</accession>
<dbReference type="InterPro" id="IPR008947">
    <property type="entry name" value="PLipase_C/P1_nuclease_dom_sf"/>
</dbReference>
<feature type="region of interest" description="Disordered" evidence="1">
    <location>
        <begin position="286"/>
        <end position="315"/>
    </location>
</feature>
<comment type="caution">
    <text evidence="2">The sequence shown here is derived from an EMBL/GenBank/DDBJ whole genome shotgun (WGS) entry which is preliminary data.</text>
</comment>
<dbReference type="Gene3D" id="1.10.575.10">
    <property type="entry name" value="P1 Nuclease"/>
    <property type="match status" value="1"/>
</dbReference>
<sequence length="315" mass="34337">MTLSKSAAVLMAALLVAAAAQGWHDPGHQRTTRLALAALPESMPSFLADGADTIAHLAFEPDVFRALMDDTDLDRTESPQHYFDLEHLEGVDIPTARFDMLRWCGRNNLRPDQVGLAPYAIVEWTQRLTSALAEHRAWPDNPHIRTKCLVYAGLLAHYAQDICQPLHTTVHYDGRLDEAGRSPTSGIHQKVDALIGKLPDDLDLAIDPVAAQPLDDLFAGIIAEIRSSHARVDRLYELEDQLPDPDESLQADSPVGRFAAERARAAATFTARLYATAWRDSASIEIPPWHDRSAEPSPPATQPAAAPATMPAGGG</sequence>
<protein>
    <recommendedName>
        <fullName evidence="3">Phospholipase C/D domain-containing protein</fullName>
    </recommendedName>
</protein>
<reference evidence="2" key="1">
    <citation type="journal article" date="2015" name="Nature">
        <title>Complex archaea that bridge the gap between prokaryotes and eukaryotes.</title>
        <authorList>
            <person name="Spang A."/>
            <person name="Saw J.H."/>
            <person name="Jorgensen S.L."/>
            <person name="Zaremba-Niedzwiedzka K."/>
            <person name="Martijn J."/>
            <person name="Lind A.E."/>
            <person name="van Eijk R."/>
            <person name="Schleper C."/>
            <person name="Guy L."/>
            <person name="Ettema T.J."/>
        </authorList>
    </citation>
    <scope>NUCLEOTIDE SEQUENCE</scope>
</reference>
<name>A0A0F9TLU6_9ZZZZ</name>
<evidence type="ECO:0000256" key="1">
    <source>
        <dbReference type="SAM" id="MobiDB-lite"/>
    </source>
</evidence>
<proteinExistence type="predicted"/>